<gene>
    <name evidence="2" type="ORF">ENS29_08220</name>
</gene>
<dbReference type="GO" id="GO:0055085">
    <property type="term" value="P:transmembrane transport"/>
    <property type="evidence" value="ECO:0007669"/>
    <property type="project" value="InterPro"/>
</dbReference>
<sequence length="337" mass="37831">MKRIVMGWLGIVAVLLMGVGSNGWGETKVRLQCVYPEKAYVGQNTIWFADRVKELTAGEVNIKIFWPDQLVKTNEAFDAMAKGMIDAYAGSMLYFSGFVPEVNCEWLPFGWSDPKHAQELYEKHGWLDLMRQATRKHGVHYIAPVGVASMGLITKFPVNSVDDLKGKKIRAVGMEAKIIDVLGASPVAIAGAEQYMALKQGTVDGTNYPFYTIGNYKFYEVANHIIRPALFSPGIVEILINQKLYESLSEKNRKAIDQAGWETFLRTVELNPKYDEEAYQVCKEKNVTIIDLSPEVVDQLRKKTLPLWDEIAAKSEISAKLVASLKAYLKEQGIKIE</sequence>
<keyword evidence="1" id="KW-0732">Signal</keyword>
<protein>
    <recommendedName>
        <fullName evidence="3">TRAP transporter substrate-binding protein</fullName>
    </recommendedName>
</protein>
<evidence type="ECO:0000313" key="2">
    <source>
        <dbReference type="EMBL" id="HGU32826.1"/>
    </source>
</evidence>
<evidence type="ECO:0008006" key="3">
    <source>
        <dbReference type="Google" id="ProtNLM"/>
    </source>
</evidence>
<dbReference type="InterPro" id="IPR018389">
    <property type="entry name" value="DctP_fam"/>
</dbReference>
<proteinExistence type="predicted"/>
<accession>A0A7C4MQR4</accession>
<dbReference type="Gene3D" id="3.40.190.170">
    <property type="entry name" value="Bacterial extracellular solute-binding protein, family 7"/>
    <property type="match status" value="1"/>
</dbReference>
<dbReference type="PANTHER" id="PTHR33376:SF5">
    <property type="entry name" value="EXTRACYTOPLASMIC SOLUTE RECEPTOR PROTEIN"/>
    <property type="match status" value="1"/>
</dbReference>
<dbReference type="Pfam" id="PF03480">
    <property type="entry name" value="DctP"/>
    <property type="match status" value="1"/>
</dbReference>
<dbReference type="AlphaFoldDB" id="A0A7C4MQR4"/>
<evidence type="ECO:0000256" key="1">
    <source>
        <dbReference type="ARBA" id="ARBA00022729"/>
    </source>
</evidence>
<name>A0A7C4MQR4_9BACT</name>
<dbReference type="NCBIfam" id="NF037995">
    <property type="entry name" value="TRAP_S1"/>
    <property type="match status" value="1"/>
</dbReference>
<comment type="caution">
    <text evidence="2">The sequence shown here is derived from an EMBL/GenBank/DDBJ whole genome shotgun (WGS) entry which is preliminary data.</text>
</comment>
<reference evidence="2" key="1">
    <citation type="journal article" date="2020" name="mSystems">
        <title>Genome- and Community-Level Interaction Insights into Carbon Utilization and Element Cycling Functions of Hydrothermarchaeota in Hydrothermal Sediment.</title>
        <authorList>
            <person name="Zhou Z."/>
            <person name="Liu Y."/>
            <person name="Xu W."/>
            <person name="Pan J."/>
            <person name="Luo Z.H."/>
            <person name="Li M."/>
        </authorList>
    </citation>
    <scope>NUCLEOTIDE SEQUENCE [LARGE SCALE GENOMIC DNA]</scope>
    <source>
        <strain evidence="2">SpSt-477</strain>
    </source>
</reference>
<organism evidence="2">
    <name type="scientific">Desulfatirhabdium butyrativorans</name>
    <dbReference type="NCBI Taxonomy" id="340467"/>
    <lineage>
        <taxon>Bacteria</taxon>
        <taxon>Pseudomonadati</taxon>
        <taxon>Thermodesulfobacteriota</taxon>
        <taxon>Desulfobacteria</taxon>
        <taxon>Desulfobacterales</taxon>
        <taxon>Desulfatirhabdiaceae</taxon>
        <taxon>Desulfatirhabdium</taxon>
    </lineage>
</organism>
<dbReference type="SUPFAM" id="SSF53850">
    <property type="entry name" value="Periplasmic binding protein-like II"/>
    <property type="match status" value="1"/>
</dbReference>
<dbReference type="PANTHER" id="PTHR33376">
    <property type="match status" value="1"/>
</dbReference>
<dbReference type="InterPro" id="IPR038404">
    <property type="entry name" value="TRAP_DctP_sf"/>
</dbReference>
<dbReference type="EMBL" id="DSUH01000193">
    <property type="protein sequence ID" value="HGU32826.1"/>
    <property type="molecule type" value="Genomic_DNA"/>
</dbReference>